<evidence type="ECO:0000256" key="2">
    <source>
        <dbReference type="ARBA" id="ARBA00004496"/>
    </source>
</evidence>
<keyword evidence="3" id="KW-0963">Cytoplasm</keyword>
<dbReference type="Proteomes" id="UP000006813">
    <property type="component" value="Unassembled WGS sequence"/>
</dbReference>
<evidence type="ECO:0000256" key="6">
    <source>
        <dbReference type="ARBA" id="ARBA00023242"/>
    </source>
</evidence>
<organism evidence="10 11">
    <name type="scientific">Heterocephalus glaber</name>
    <name type="common">Naked mole rat</name>
    <dbReference type="NCBI Taxonomy" id="10181"/>
    <lineage>
        <taxon>Eukaryota</taxon>
        <taxon>Metazoa</taxon>
        <taxon>Chordata</taxon>
        <taxon>Craniata</taxon>
        <taxon>Vertebrata</taxon>
        <taxon>Euteleostomi</taxon>
        <taxon>Mammalia</taxon>
        <taxon>Eutheria</taxon>
        <taxon>Euarchontoglires</taxon>
        <taxon>Glires</taxon>
        <taxon>Rodentia</taxon>
        <taxon>Hystricomorpha</taxon>
        <taxon>Bathyergidae</taxon>
        <taxon>Heterocephalus</taxon>
    </lineage>
</organism>
<feature type="domain" description="C-Maf-inducing protein PH" evidence="9">
    <location>
        <begin position="1"/>
        <end position="59"/>
    </location>
</feature>
<protein>
    <recommendedName>
        <fullName evidence="8">C-Maf-inducing protein</fullName>
    </recommendedName>
</protein>
<keyword evidence="6" id="KW-0539">Nucleus</keyword>
<dbReference type="InParanoid" id="G5B1X0"/>
<dbReference type="PANTHER" id="PTHR25480">
    <property type="entry name" value="LEUCINE-RICH REPEAT-CONTAINING PROTEIN 73"/>
    <property type="match status" value="1"/>
</dbReference>
<evidence type="ECO:0000256" key="5">
    <source>
        <dbReference type="ARBA" id="ARBA00022737"/>
    </source>
</evidence>
<keyword evidence="4" id="KW-0433">Leucine-rich repeat</keyword>
<proteinExistence type="predicted"/>
<evidence type="ECO:0000256" key="7">
    <source>
        <dbReference type="ARBA" id="ARBA00066033"/>
    </source>
</evidence>
<dbReference type="GO" id="GO:0005829">
    <property type="term" value="C:cytosol"/>
    <property type="evidence" value="ECO:0007669"/>
    <property type="project" value="TreeGrafter"/>
</dbReference>
<dbReference type="eggNOG" id="ENOG502QRSV">
    <property type="taxonomic scope" value="Eukaryota"/>
</dbReference>
<dbReference type="PANTHER" id="PTHR25480:SF0">
    <property type="entry name" value="C-MAF-INDUCING PROTEIN"/>
    <property type="match status" value="1"/>
</dbReference>
<dbReference type="InterPro" id="IPR052813">
    <property type="entry name" value="CMIP"/>
</dbReference>
<dbReference type="GO" id="GO:0005654">
    <property type="term" value="C:nucleoplasm"/>
    <property type="evidence" value="ECO:0007669"/>
    <property type="project" value="TreeGrafter"/>
</dbReference>
<dbReference type="InterPro" id="IPR032675">
    <property type="entry name" value="LRR_dom_sf"/>
</dbReference>
<dbReference type="EMBL" id="JH168049">
    <property type="protein sequence ID" value="EHB03281.1"/>
    <property type="molecule type" value="Genomic_DNA"/>
</dbReference>
<keyword evidence="5" id="KW-0677">Repeat</keyword>
<dbReference type="Gene3D" id="3.80.10.10">
    <property type="entry name" value="Ribonuclease Inhibitor"/>
    <property type="match status" value="1"/>
</dbReference>
<dbReference type="STRING" id="10181.G5B1X0"/>
<dbReference type="AlphaFoldDB" id="G5B1X0"/>
<dbReference type="SUPFAM" id="SSF52047">
    <property type="entry name" value="RNI-like"/>
    <property type="match status" value="1"/>
</dbReference>
<sequence length="787" mass="87327">MENSVSYSAIEDVQLLSWENAPKYCLQLTIPGGTVLLQAANSYLRDQWFHSLQWKAGLAQAQTRGTAPTPHSGRGSCGSCTQQAQKKIYKYKKVLSNPSRWEVVLKEIRTLVDMALTSPLQDDSINQAPLEIVSKLLSENTNLTTQEHENIIVAIAPLLENNHPPPDLCEFFCKHCRERPRSMVVIEVFTPVVQRILKHNMDFGKCPRLRLFTQEYILALNELNAGMEVVKKFIQSMHGPTGHCPHPRVLPNLVAVCLAAIYSCYEEFINSRDNSPSLKEIRNGCQQPCDRKPTLPLRLLHPSPDLVSQEATLSDARLKSVVVASSEIHVEVERTSTAKPALTASTGNDSEPNLIDCLMVSPACSTMSIELGPQADRTLGCYVEILKLLSLQPGQPEGTEVPRMALCVQQGWGICEDDTHVHMCAGTRVCTQPQSSLWLTGGCGSGIPKEPPLPSRWFQKGKGGIYANLCGPAAEVRSDYDDWRPSLASLLQPIPFPKEALAHEKFTKELKYVIQRFAEDPRQEVHSCLLSVRAGKDGWFQLYSPGGVACDDDGELFASMVHILMGSCYKTKKFLLSLAENKLGPCMLLALRGNQTMVEILCLMLEYNIIDNNDTQLQIISTLESTDVGRRMYEQLCDRQRELKELQRKGGPTRLTLPSKSTDADLARLLSSGSFGNLENLSLAFTNVTSACAEHLIKLPSLKQLNLWSTQFGDAGLRLLSEHLTMLQVLNLCETPVTDAGLLALSSMKSLCSLNMNSTKLSADTYEDLKAKLPNLKEVDVRYTEAW</sequence>
<name>G5B1X0_HETGA</name>
<dbReference type="FunFam" id="3.80.10.10:FF:000030">
    <property type="entry name" value="C-Maf-inducing protein-like protein"/>
    <property type="match status" value="1"/>
</dbReference>
<evidence type="ECO:0000256" key="8">
    <source>
        <dbReference type="ARBA" id="ARBA00073282"/>
    </source>
</evidence>
<accession>G5B1X0</accession>
<comment type="subcellular location">
    <subcellularLocation>
        <location evidence="2">Cytoplasm</location>
    </subcellularLocation>
    <subcellularLocation>
        <location evidence="1">Nucleus</location>
    </subcellularLocation>
</comment>
<dbReference type="FunCoup" id="G5B1X0">
    <property type="interactions" value="1530"/>
</dbReference>
<comment type="subunit">
    <text evidence="7">Interacts with FLNA.</text>
</comment>
<evidence type="ECO:0000256" key="1">
    <source>
        <dbReference type="ARBA" id="ARBA00004123"/>
    </source>
</evidence>
<reference evidence="10 11" key="1">
    <citation type="journal article" date="2011" name="Nature">
        <title>Genome sequencing reveals insights into physiology and longevity of the naked mole rat.</title>
        <authorList>
            <person name="Kim E.B."/>
            <person name="Fang X."/>
            <person name="Fushan A.A."/>
            <person name="Huang Z."/>
            <person name="Lobanov A.V."/>
            <person name="Han L."/>
            <person name="Marino S.M."/>
            <person name="Sun X."/>
            <person name="Turanov A.A."/>
            <person name="Yang P."/>
            <person name="Yim S.H."/>
            <person name="Zhao X."/>
            <person name="Kasaikina M.V."/>
            <person name="Stoletzki N."/>
            <person name="Peng C."/>
            <person name="Polak P."/>
            <person name="Xiong Z."/>
            <person name="Kiezun A."/>
            <person name="Zhu Y."/>
            <person name="Chen Y."/>
            <person name="Kryukov G.V."/>
            <person name="Zhang Q."/>
            <person name="Peshkin L."/>
            <person name="Yang L."/>
            <person name="Bronson R.T."/>
            <person name="Buffenstein R."/>
            <person name="Wang B."/>
            <person name="Han C."/>
            <person name="Li Q."/>
            <person name="Chen L."/>
            <person name="Zhao W."/>
            <person name="Sunyaev S.R."/>
            <person name="Park T.J."/>
            <person name="Zhang G."/>
            <person name="Wang J."/>
            <person name="Gladyshev V.N."/>
        </authorList>
    </citation>
    <scope>NUCLEOTIDE SEQUENCE [LARGE SCALE GENOMIC DNA]</scope>
</reference>
<evidence type="ECO:0000313" key="11">
    <source>
        <dbReference type="Proteomes" id="UP000006813"/>
    </source>
</evidence>
<gene>
    <name evidence="10" type="ORF">GW7_17543</name>
</gene>
<dbReference type="Pfam" id="PF23066">
    <property type="entry name" value="PH_21"/>
    <property type="match status" value="1"/>
</dbReference>
<dbReference type="InterPro" id="IPR056429">
    <property type="entry name" value="PH_CMIP"/>
</dbReference>
<evidence type="ECO:0000256" key="3">
    <source>
        <dbReference type="ARBA" id="ARBA00022490"/>
    </source>
</evidence>
<evidence type="ECO:0000313" key="10">
    <source>
        <dbReference type="EMBL" id="EHB03281.1"/>
    </source>
</evidence>
<evidence type="ECO:0000256" key="4">
    <source>
        <dbReference type="ARBA" id="ARBA00022614"/>
    </source>
</evidence>
<evidence type="ECO:0000259" key="9">
    <source>
        <dbReference type="Pfam" id="PF23066"/>
    </source>
</evidence>